<evidence type="ECO:0000313" key="1">
    <source>
        <dbReference type="EMBL" id="GGA83623.1"/>
    </source>
</evidence>
<dbReference type="EMBL" id="BMJC01000001">
    <property type="protein sequence ID" value="GGA83623.1"/>
    <property type="molecule type" value="Genomic_DNA"/>
</dbReference>
<protein>
    <submittedName>
        <fullName evidence="1">Uncharacterized protein</fullName>
    </submittedName>
</protein>
<reference evidence="1" key="2">
    <citation type="submission" date="2020-09" db="EMBL/GenBank/DDBJ databases">
        <authorList>
            <person name="Sun Q."/>
            <person name="Zhou Y."/>
        </authorList>
    </citation>
    <scope>NUCLEOTIDE SEQUENCE</scope>
    <source>
        <strain evidence="1">CGMCC 1.15448</strain>
    </source>
</reference>
<comment type="caution">
    <text evidence="1">The sequence shown here is derived from an EMBL/GenBank/DDBJ whole genome shotgun (WGS) entry which is preliminary data.</text>
</comment>
<dbReference type="AlphaFoldDB" id="A0A8J2U750"/>
<sequence>MYPADGADRVWAIQGKDSTEMINVNGEYFIRSINPGHWQVSVEANEPFRNARFDINDIKPGTDIDLGEIRLQK</sequence>
<name>A0A8J2U750_9BACT</name>
<reference evidence="1" key="1">
    <citation type="journal article" date="2014" name="Int. J. Syst. Evol. Microbiol.">
        <title>Complete genome sequence of Corynebacterium casei LMG S-19264T (=DSM 44701T), isolated from a smear-ripened cheese.</title>
        <authorList>
            <consortium name="US DOE Joint Genome Institute (JGI-PGF)"/>
            <person name="Walter F."/>
            <person name="Albersmeier A."/>
            <person name="Kalinowski J."/>
            <person name="Ruckert C."/>
        </authorList>
    </citation>
    <scope>NUCLEOTIDE SEQUENCE</scope>
    <source>
        <strain evidence="1">CGMCC 1.15448</strain>
    </source>
</reference>
<proteinExistence type="predicted"/>
<organism evidence="1 2">
    <name type="scientific">Puia dinghuensis</name>
    <dbReference type="NCBI Taxonomy" id="1792502"/>
    <lineage>
        <taxon>Bacteria</taxon>
        <taxon>Pseudomonadati</taxon>
        <taxon>Bacteroidota</taxon>
        <taxon>Chitinophagia</taxon>
        <taxon>Chitinophagales</taxon>
        <taxon>Chitinophagaceae</taxon>
        <taxon>Puia</taxon>
    </lineage>
</organism>
<evidence type="ECO:0000313" key="2">
    <source>
        <dbReference type="Proteomes" id="UP000607559"/>
    </source>
</evidence>
<accession>A0A8J2U750</accession>
<gene>
    <name evidence="1" type="ORF">GCM10011511_03420</name>
</gene>
<keyword evidence="2" id="KW-1185">Reference proteome</keyword>
<dbReference type="Proteomes" id="UP000607559">
    <property type="component" value="Unassembled WGS sequence"/>
</dbReference>